<dbReference type="InterPro" id="IPR027417">
    <property type="entry name" value="P-loop_NTPase"/>
</dbReference>
<evidence type="ECO:0000256" key="1">
    <source>
        <dbReference type="ARBA" id="ARBA00004328"/>
    </source>
</evidence>
<dbReference type="GO" id="GO:0003968">
    <property type="term" value="F:RNA-directed RNA polymerase activity"/>
    <property type="evidence" value="ECO:0007669"/>
    <property type="project" value="InterPro"/>
</dbReference>
<keyword evidence="4" id="KW-0548">Nucleotidyltransferase</keyword>
<dbReference type="InterPro" id="IPR043502">
    <property type="entry name" value="DNA/RNA_pol_sf"/>
</dbReference>
<keyword evidence="9" id="KW-0067">ATP-binding</keyword>
<keyword evidence="5" id="KW-0547">Nucleotide-binding</keyword>
<accession>A0A894KQ53</accession>
<dbReference type="Gene3D" id="1.20.960.20">
    <property type="match status" value="1"/>
</dbReference>
<dbReference type="PROSITE" id="PS51874">
    <property type="entry name" value="PCV_3C_PRO"/>
    <property type="match status" value="1"/>
</dbReference>
<dbReference type="InterPro" id="IPR009003">
    <property type="entry name" value="Peptidase_S1_PA"/>
</dbReference>
<organism evidence="15">
    <name type="scientific">Feksystermes virus</name>
    <dbReference type="NCBI Taxonomy" id="2796589"/>
    <lineage>
        <taxon>Viruses</taxon>
        <taxon>Riboviria</taxon>
    </lineage>
</organism>
<dbReference type="SUPFAM" id="SSF52540">
    <property type="entry name" value="P-loop containing nucleoside triphosphate hydrolases"/>
    <property type="match status" value="2"/>
</dbReference>
<dbReference type="GO" id="GO:0006351">
    <property type="term" value="P:DNA-templated transcription"/>
    <property type="evidence" value="ECO:0007669"/>
    <property type="project" value="InterPro"/>
</dbReference>
<dbReference type="GO" id="GO:0006508">
    <property type="term" value="P:proteolysis"/>
    <property type="evidence" value="ECO:0007669"/>
    <property type="project" value="UniProtKB-KW"/>
</dbReference>
<dbReference type="Pfam" id="PF00680">
    <property type="entry name" value="RdRP_1"/>
    <property type="match status" value="1"/>
</dbReference>
<feature type="compositionally biased region" description="Polar residues" evidence="12">
    <location>
        <begin position="3897"/>
        <end position="3911"/>
    </location>
</feature>
<keyword evidence="10" id="KW-0946">Virion</keyword>
<evidence type="ECO:0000256" key="10">
    <source>
        <dbReference type="ARBA" id="ARBA00022844"/>
    </source>
</evidence>
<evidence type="ECO:0000259" key="13">
    <source>
        <dbReference type="PROSITE" id="PS50507"/>
    </source>
</evidence>
<dbReference type="GO" id="GO:0003724">
    <property type="term" value="F:RNA helicase activity"/>
    <property type="evidence" value="ECO:0007669"/>
    <property type="project" value="InterPro"/>
</dbReference>
<evidence type="ECO:0000259" key="14">
    <source>
        <dbReference type="PROSITE" id="PS51874"/>
    </source>
</evidence>
<dbReference type="Gene3D" id="3.30.70.270">
    <property type="match status" value="1"/>
</dbReference>
<evidence type="ECO:0000256" key="11">
    <source>
        <dbReference type="ARBA" id="ARBA00022953"/>
    </source>
</evidence>
<dbReference type="InterPro" id="IPR029053">
    <property type="entry name" value="Viral_coat"/>
</dbReference>
<evidence type="ECO:0000256" key="12">
    <source>
        <dbReference type="SAM" id="MobiDB-lite"/>
    </source>
</evidence>
<dbReference type="InterPro" id="IPR044067">
    <property type="entry name" value="PCV_3C_PRO"/>
</dbReference>
<keyword evidence="7" id="KW-0347">Helicase</keyword>
<dbReference type="GO" id="GO:0044423">
    <property type="term" value="C:virion component"/>
    <property type="evidence" value="ECO:0007669"/>
    <property type="project" value="UniProtKB-KW"/>
</dbReference>
<evidence type="ECO:0000256" key="6">
    <source>
        <dbReference type="ARBA" id="ARBA00022801"/>
    </source>
</evidence>
<dbReference type="GO" id="GO:0003723">
    <property type="term" value="F:RNA binding"/>
    <property type="evidence" value="ECO:0007669"/>
    <property type="project" value="InterPro"/>
</dbReference>
<keyword evidence="11" id="KW-0693">Viral RNA replication</keyword>
<dbReference type="InterPro" id="IPR043128">
    <property type="entry name" value="Rev_trsase/Diguanyl_cyclase"/>
</dbReference>
<feature type="compositionally biased region" description="Basic and acidic residues" evidence="12">
    <location>
        <begin position="60"/>
        <end position="80"/>
    </location>
</feature>
<feature type="domain" description="RdRp catalytic" evidence="13">
    <location>
        <begin position="2420"/>
        <end position="2559"/>
    </location>
</feature>
<dbReference type="Gene3D" id="2.60.120.20">
    <property type="match status" value="1"/>
</dbReference>
<sequence length="4027" mass="453100">MEGLTTSNGPSAFGTSGVVVAGTSGQSLCAEPSSAVVVAGTVEASLCTVVAGTEASTSHVDSKHIPGEGKLREDRPERRSISPPPSLVSDSESDDDISVFFGDASLSPVCGRDISDQVDSNMPVYQVDGCWSGLEEEMDLTAGLEWDDMFCTYDDLALSDVTVSDDDEGQDMDSYIWDDEQYEEARQFWKTELIPEHPWDATVYQNVKPLRVMETERLLDERVSLQIELREVAMKLCELTGTHRIGKLKRTICKWSPPKDSTFHELMVLVDKQQEIKKSLRAITRLLKLSRKIDLKTKAYVMSPRRRWSFYRRGDKKRPNVFPSLLHRQCVYELRQYQRPHLGKYRRNWLGLYQSQVIYKRNDPRRPTYVVPATYVGIRAIDKLVWVVMQLTEQELFRAWPSIEQLMRTHIDFARMWKKPVQFRHMYYRKLVTQFQQGDVREVVHELTDKDLEVQGGLPQGFKLEGAQVEMIYKYITSKFLLPLSLTMTTNFVASVLSVIHHLYAIIKYPGAVNKSLGIMAIIGQVASLVMSILTMIKLQVDSSKVNEVATQVIKMILGEELVDQVDNVSTSLISEVVKETFSESESQQLFVDVEDERIGRNDLKFGVIRDDIEPQGIDSSLYIKLGVFAISTVITILSMKTGKQFDWMVIRNHQMRKAITETAKDVEELTSDIASEWFGVQISKDVALHSHLEKIYKRMQEILLIPPQEVVNNLTLYYEAQRLHSTVVEMIGRKTKSDQYGTRNLQTAIVRKSEEYALFMQKVVALMRQKSTRVETFALHLFGNPACGKTRFVNEYLNKRIAEEMGWPLDEVYPISFSSENDYWPEYTGARNAVYDEFFGRRDEDPIIPHLNKIMSNSFQLIPGAFVKQQYCNFRLLTLISNFHYCKLIGSMHEQVQAALYSRLHTYEVVNKNYHLIQGEDGGHIERGAANAYAPDFSHLTFQRRYIDGRTGHPIRAMNDVQPELSAEQIVEEVVAQLKKKEAEYQVENLMSRFNEPAKEVTICVEKCNEDLLESKADGDGWCLFNSMAEQIYEEYGSDVSSTDVRLWLQKRLECSKHTVYPGGVDVPSALESLNVKDQGSNEHLRAFAVEMNANICIHQADANCCEKVIVGKKQPTLHFMYRSGHWNPMRPVKEQSEETTKLVYLLYGPSGSGKSTLALKMADRLKLVTGMEIQEVVQDVMPLFGIDNLHPKIYVTHDTVTCVDYYQSFYDRVAAGSILLNTANLTVSTPILKNGNWFRIFNVIPNLPNMLPRRVVTWNRIPEEVAEGWLRRIGLPGSVMVKNQVLDVPVWRCMDLNVREYVAYDQFGSALSNEKVFARMWGQYLKYQERVQNVDIIRVNDLFGIKPLDESQIDVRVWSRTEETLWDLLESPVKVLMRTAKPAVDEGIIISSHLIQTKQVEFNPSQFMPKPRPSTREELYEFAKRMYNVLRRDGTEYTVQVKIDGTEVYCTHGKIYCKSVVEDVDPESLFALDVGESYTKIQHGSEEYEFLNDDLVQYLVASSRDVFIRYPQVPVEVWMYLKSQKIPIMNSKFLEKYAVEAQVFEARRQFVKEVAGSNKGPWQMFQQSPWYMALKIVFGLIAGLVSVLSLVSLCHWMFGKEETGPAAAVTPKIVPSSTTPTIRAKLQTQYLDYLQTTVDMDRIAFHKKPILEFETKTPVKFKIRLVQMYDSLFDKDAEDHFWVGYGYITMECRHATYNDIMCTFYSDGDVTTVSSERMCQECEEKFELGLALWRQHINEVWEKEDLTYEFTAESNSHGKKKGKKKKPPPRKTQLRLAKAGSHANEPKTYYVGRDWVGVPQGFDTVDGGLKKRQRSDKGRSQDVKVAEKALEAAQAQVVAGAQGIASIPPLVDFADPTFSACVERCYKALCRVSCMGKEMHGLAIKGSFVLAPAHVIPYSWDRTLDKPGRLVQVWTDDAWLVKQRPYQAVIVSLSRDNELCMLRVLDRDWPQASDITKWFIREADVDKVHSGILCAQKGANRVMSGAHITVCRQNELRLRVAAFRDFSGSFGCAEFYQTSVANTAPGDCGFPYLTTDETLGRERIIGLHIAASRKMAQGISTVVTQEMIAVLFQQSLFDFTDEGLDTYDPDALLKVGKFHPEQKCENLFIPEIMDLIDQAEPPKFLSEKVRKDKGKNITIFGYVKGFGLMINKENYKECREPMPCLSQIVEVLPIEKWPAVMTVDAVEDKSLLVDVVSETGESRKSLSWTQVEYYCHDFVWGEESQQMMEEALELYTSWAVDLYGQEEHRILSYFETLNGISKGSLSGELGPIELDASCGPYWTWKYRASLKKEFFEVRRNNTEPGGPCRIYFDQSTVRGREMKSRLIQKEAYASEGQRMVFPAKDCLKAELLPVEKIKQGRTRLFTAVDSIDVLYARKVCGTLMASVKKHRARGHCQAGIDAWTEFTRLMMRFRKISNVGHCGDFKRWDKHLMPQVVSAAFGVLEKVFLSNTKESPDTVRNLLSVVFDDFVHTMTVHNGVLYMKHRGNPSGCVCNTLVNSICNDIMVFTVLWRQMKKIPRGLVPHGDYRSFVEKHIDWINLGDDLMVVVGKGLQPYFPFPVLAQGIKELFGMTMTHPSKDEKMASLDFTPLEKCDFISRAFHSEGDLMVWPRLKTVSISSLLHWVSARSSEQIEANCRMALDEAVMHPPEYFRKVVSCVQILVKNKMCDVSIPSYDHMRGMIKSGVLNDQRPASKNLQSLTLDVKTGEVLPVSQILQKRILVTMSGSSEGKGKFRIYEDLRRSKKSNDLSQIIKEDSDLYQEAVEGPPAIEKREKKAPTSAGEASCQMSLRKVQKYTFDKLLVRELFSTHLTLAGKASVVLQERIGVFVRPEFYNRVRFDSIEKNVCVEGKTIRVSEYPGSEQIPAGYYMLSMSVQASIAEVPVAFPIVIIQRASDVGCPIIYDPCGVCWVGAALIRQQTVTYPMEVQGVEGLAHSDGATGGPDAGGSSAGNLESIGGDPQYGQFMDPVGKTAVSSSSLKEGGFMSRWPEVCYERYFTIGAPVVITQDKPVGTILLDLPYGTGIMNDYMKTWLLMHERAVGDIDLQIVLSGAEIYRGLLIVAIFPHAQSSYTINDLEKYKCDLKPMQQVGTDGHTLGFQSQVRSWYRVQSSTGELLPTYGGYPSDQNYWAHFDTDTIISPRLVVAVYSQLDNPFENPGSTCYMFVRTKFAKNFKVSVPIIPAALVSKLTSPALMCAGGGNIPRVLSRLEGMSLSSIVKLVTPQEVELDERKLTICLDGRYYPTPGDVQPFASNDIYGVNFNALAPVNGIRLDRPVARDIDPNMGRAGTDQSVCMSGSIVYWGQWADDGTKVKPFSIGPYDDVGIVNLGDWMGDVPVINGFSWLVEGMLPAQSEVVVEGWDNPFYWIFGNVVRDWENQRVPTKTSVLTWLAEHVDDLASQGIYYTYTESSVRAYFAALCLRVSQRNKGSAIAPVLGSYYRWMQLRTAVVGDDSTMPNALRLRFNHRHGMCDILFFTQMASGGSETTYKIYASEGTEFELQAGQFPSVPPKFDGSVVWPIPSGPQWYAEYGEATRDFRSTRLVSGFTCVYHNDSDVTSSFATPVDFANAFTSLPPNTYSLVFAYGDTPLVSAGTTAELPSNLCSLVNASLLRYFASEPCEAQVLDFDLVDPNTETLVLHVRYNVKTSCFYVDAPSVPDSYAVYSGDAWNLVLKNASTKPTTSTLLRSDATYWYPRTIVPESAVSVVTRRLRRVRFSAAPAKVMGVGQGNVAASLGAGALQGVGSGLASYQNQQYALQYLEALGLNQQQLALLQGELDKALASHNGDISSALMSQQFQQSLSNQIQYLGAQQIAKKDYALWQNMMAGGRMAGVNRGSGGRVGLALDSQSQPLSIQDVTQGNVNSFAPPSRLYQPFVGGGVQGGDLTPAMNTYLQNRGVTPTDVTPEETSSAYRSGDGIFVTGGEDPQITEARARAQAAQNVADTDISVPPPSARSNPGTHTARARPRFINTESEPMTPSEVGKYNNPIGKAVRTGRRVKSIFSTHYNPEFIASTSNIAPLAKQLESIV</sequence>
<feature type="domain" description="Peptidase C3" evidence="14">
    <location>
        <begin position="1857"/>
        <end position="2070"/>
    </location>
</feature>
<dbReference type="InterPro" id="IPR007094">
    <property type="entry name" value="RNA-dir_pol_PSvirus"/>
</dbReference>
<protein>
    <submittedName>
        <fullName evidence="15">Polyprotein</fullName>
    </submittedName>
</protein>
<dbReference type="GO" id="GO:0004197">
    <property type="term" value="F:cysteine-type endopeptidase activity"/>
    <property type="evidence" value="ECO:0007669"/>
    <property type="project" value="InterPro"/>
</dbReference>
<reference evidence="15" key="1">
    <citation type="journal article" date="2020" name="Viruses">
        <title>Unmapped RNA Virus Diversity in Termites and their Symbionts.</title>
        <authorList>
            <person name="Lay C.L."/>
            <person name="Shi M."/>
            <person name="Bucek A."/>
            <person name="Bourguignon T."/>
            <person name="Lo N."/>
            <person name="Holmes E.C."/>
        </authorList>
    </citation>
    <scope>NUCLEOTIDE SEQUENCE</scope>
    <source>
        <strain evidence="15">MDS_19</strain>
    </source>
</reference>
<keyword evidence="3" id="KW-0808">Transferase</keyword>
<feature type="region of interest" description="Disordered" evidence="12">
    <location>
        <begin position="3897"/>
        <end position="3918"/>
    </location>
</feature>
<reference evidence="15" key="2">
    <citation type="submission" date="2020-09" db="EMBL/GenBank/DDBJ databases">
        <authorList>
            <person name="Le Lay C."/>
            <person name="Shi M."/>
            <person name="Bucek A."/>
            <person name="Bourguignon T."/>
            <person name="Lo N."/>
            <person name="Holmes E.C."/>
        </authorList>
    </citation>
    <scope>NUCLEOTIDE SEQUENCE</scope>
    <source>
        <strain evidence="15">MDS_19</strain>
    </source>
</reference>
<dbReference type="GO" id="GO:0005524">
    <property type="term" value="F:ATP binding"/>
    <property type="evidence" value="ECO:0007669"/>
    <property type="project" value="UniProtKB-KW"/>
</dbReference>
<keyword evidence="6" id="KW-0378">Hydrolase</keyword>
<dbReference type="EMBL" id="MW052147">
    <property type="protein sequence ID" value="QRW42905.1"/>
    <property type="molecule type" value="Genomic_RNA"/>
</dbReference>
<evidence type="ECO:0000256" key="5">
    <source>
        <dbReference type="ARBA" id="ARBA00022741"/>
    </source>
</evidence>
<dbReference type="SUPFAM" id="SSF88633">
    <property type="entry name" value="Positive stranded ssRNA viruses"/>
    <property type="match status" value="1"/>
</dbReference>
<comment type="subcellular location">
    <subcellularLocation>
        <location evidence="1">Virion</location>
    </subcellularLocation>
</comment>
<dbReference type="SUPFAM" id="SSF56672">
    <property type="entry name" value="DNA/RNA polymerases"/>
    <property type="match status" value="1"/>
</dbReference>
<dbReference type="SUPFAM" id="SSF50494">
    <property type="entry name" value="Trypsin-like serine proteases"/>
    <property type="match status" value="1"/>
</dbReference>
<feature type="compositionally biased region" description="Basic residues" evidence="12">
    <location>
        <begin position="1759"/>
        <end position="1775"/>
    </location>
</feature>
<dbReference type="PROSITE" id="PS50507">
    <property type="entry name" value="RDRP_SSRNA_POS"/>
    <property type="match status" value="1"/>
</dbReference>
<evidence type="ECO:0000256" key="2">
    <source>
        <dbReference type="ARBA" id="ARBA00022670"/>
    </source>
</evidence>
<evidence type="ECO:0000256" key="9">
    <source>
        <dbReference type="ARBA" id="ARBA00022840"/>
    </source>
</evidence>
<proteinExistence type="predicted"/>
<feature type="region of interest" description="Disordered" evidence="12">
    <location>
        <begin position="57"/>
        <end position="94"/>
    </location>
</feature>
<evidence type="ECO:0000256" key="3">
    <source>
        <dbReference type="ARBA" id="ARBA00022679"/>
    </source>
</evidence>
<dbReference type="CDD" id="cd23169">
    <property type="entry name" value="ps-ssRNAv-Picornavirales"/>
    <property type="match status" value="1"/>
</dbReference>
<dbReference type="InterPro" id="IPR001205">
    <property type="entry name" value="RNA-dir_pol_C"/>
</dbReference>
<feature type="region of interest" description="Disordered" evidence="12">
    <location>
        <begin position="1754"/>
        <end position="1785"/>
    </location>
</feature>
<evidence type="ECO:0000256" key="7">
    <source>
        <dbReference type="ARBA" id="ARBA00022806"/>
    </source>
</evidence>
<dbReference type="GO" id="GO:0039694">
    <property type="term" value="P:viral RNA genome replication"/>
    <property type="evidence" value="ECO:0007669"/>
    <property type="project" value="InterPro"/>
</dbReference>
<name>A0A894KQ53_9VIRU</name>
<evidence type="ECO:0000256" key="8">
    <source>
        <dbReference type="ARBA" id="ARBA00022807"/>
    </source>
</evidence>
<dbReference type="InterPro" id="IPR000605">
    <property type="entry name" value="Helicase_SF3_ssDNA/RNA_vir"/>
</dbReference>
<evidence type="ECO:0000313" key="15">
    <source>
        <dbReference type="EMBL" id="QRW42905.1"/>
    </source>
</evidence>
<evidence type="ECO:0000256" key="4">
    <source>
        <dbReference type="ARBA" id="ARBA00022695"/>
    </source>
</evidence>
<feature type="region of interest" description="Disordered" evidence="12">
    <location>
        <begin position="3940"/>
        <end position="3963"/>
    </location>
</feature>
<dbReference type="Pfam" id="PF00910">
    <property type="entry name" value="RNA_helicase"/>
    <property type="match status" value="1"/>
</dbReference>
<keyword evidence="8" id="KW-0788">Thiol protease</keyword>
<keyword evidence="2" id="KW-0645">Protease</keyword>